<dbReference type="Proteomes" id="UP000221947">
    <property type="component" value="Segment"/>
</dbReference>
<organism evidence="2 3">
    <name type="scientific">Sinorhizobium phage phiM7</name>
    <dbReference type="NCBI Taxonomy" id="1647403"/>
    <lineage>
        <taxon>Viruses</taxon>
        <taxon>Duplodnaviria</taxon>
        <taxon>Heunggongvirae</taxon>
        <taxon>Uroviricota</taxon>
        <taxon>Caudoviricetes</taxon>
        <taxon>Emdodecavirus</taxon>
        <taxon>Emdodecavirus M7</taxon>
    </lineage>
</organism>
<keyword evidence="1" id="KW-0472">Membrane</keyword>
<accession>A0A0F6WBP3</accession>
<protein>
    <recommendedName>
        <fullName evidence="4">Transmembrane protein</fullName>
    </recommendedName>
</protein>
<dbReference type="EMBL" id="KR052480">
    <property type="protein sequence ID" value="AKF12790.1"/>
    <property type="molecule type" value="Genomic_DNA"/>
</dbReference>
<proteinExistence type="predicted"/>
<evidence type="ECO:0000256" key="1">
    <source>
        <dbReference type="SAM" id="Phobius"/>
    </source>
</evidence>
<keyword evidence="1" id="KW-1133">Transmembrane helix</keyword>
<sequence>MTKIGTFLHNARVISLYRSVGSKHKPTEFVWNWWNPLAWIAAPFLFILSIVLQGAIDTWEYRHDLGFRIHPFYTDNNKEIEWVSPRMMKESEDV</sequence>
<keyword evidence="3" id="KW-1185">Reference proteome</keyword>
<evidence type="ECO:0008006" key="4">
    <source>
        <dbReference type="Google" id="ProtNLM"/>
    </source>
</evidence>
<feature type="transmembrane region" description="Helical" evidence="1">
    <location>
        <begin position="37"/>
        <end position="56"/>
    </location>
</feature>
<name>A0A0F6WBP3_9CAUD</name>
<reference evidence="2 3" key="1">
    <citation type="submission" date="2015-04" db="EMBL/GenBank/DDBJ databases">
        <authorList>
            <person name="Schouten J.T."/>
            <person name="Crockett J.T."/>
            <person name="Hodson T.S."/>
            <person name="Hyde J.R."/>
            <person name="Smith T.A."/>
            <person name="Merrill B.D."/>
            <person name="Crook M.B."/>
            <person name="Griffitts J.S."/>
            <person name="Burnett S.H."/>
            <person name="Grose J.H."/>
            <person name="Breakwell D.P."/>
        </authorList>
    </citation>
    <scope>NUCLEOTIDE SEQUENCE [LARGE SCALE GENOMIC DNA]</scope>
</reference>
<evidence type="ECO:0000313" key="2">
    <source>
        <dbReference type="EMBL" id="AKF12790.1"/>
    </source>
</evidence>
<gene>
    <name evidence="2" type="ORF">PHIM7_245</name>
</gene>
<keyword evidence="1" id="KW-0812">Transmembrane</keyword>
<evidence type="ECO:0000313" key="3">
    <source>
        <dbReference type="Proteomes" id="UP000221947"/>
    </source>
</evidence>